<protein>
    <submittedName>
        <fullName evidence="1">Uncharacterized protein</fullName>
    </submittedName>
</protein>
<dbReference type="Proteomes" id="UP001151760">
    <property type="component" value="Unassembled WGS sequence"/>
</dbReference>
<proteinExistence type="predicted"/>
<evidence type="ECO:0000313" key="2">
    <source>
        <dbReference type="Proteomes" id="UP001151760"/>
    </source>
</evidence>
<keyword evidence="2" id="KW-1185">Reference proteome</keyword>
<evidence type="ECO:0000313" key="1">
    <source>
        <dbReference type="EMBL" id="GJT03866.1"/>
    </source>
</evidence>
<name>A0ABQ5ANH6_9ASTR</name>
<reference evidence="1" key="1">
    <citation type="journal article" date="2022" name="Int. J. Mol. Sci.">
        <title>Draft Genome of Tanacetum Coccineum: Genomic Comparison of Closely Related Tanacetum-Family Plants.</title>
        <authorList>
            <person name="Yamashiro T."/>
            <person name="Shiraishi A."/>
            <person name="Nakayama K."/>
            <person name="Satake H."/>
        </authorList>
    </citation>
    <scope>NUCLEOTIDE SEQUENCE</scope>
</reference>
<organism evidence="1 2">
    <name type="scientific">Tanacetum coccineum</name>
    <dbReference type="NCBI Taxonomy" id="301880"/>
    <lineage>
        <taxon>Eukaryota</taxon>
        <taxon>Viridiplantae</taxon>
        <taxon>Streptophyta</taxon>
        <taxon>Embryophyta</taxon>
        <taxon>Tracheophyta</taxon>
        <taxon>Spermatophyta</taxon>
        <taxon>Magnoliopsida</taxon>
        <taxon>eudicotyledons</taxon>
        <taxon>Gunneridae</taxon>
        <taxon>Pentapetalae</taxon>
        <taxon>asterids</taxon>
        <taxon>campanulids</taxon>
        <taxon>Asterales</taxon>
        <taxon>Asteraceae</taxon>
        <taxon>Asteroideae</taxon>
        <taxon>Anthemideae</taxon>
        <taxon>Anthemidinae</taxon>
        <taxon>Tanacetum</taxon>
    </lineage>
</organism>
<sequence>MATMAENVVAAGAENRPQILEKGMFNSWKTRIWIYIKGKENGEILLDSINKGPFQIKVEITVPSADGTTKEKLAQTVDDLSPKAKVYDMSMSKMQINTKFVYHLQSKWSRFVTAAKQARDLHVVKFDQFYKPPVVLQQPPTLPTQPDSGFVVPSFISTNDSIASLNKTMLFLSSAMTSRYPPTNNQLRTSSNPRTQATIQNGQVTVQNVQGRQSQGNAVNAGKSHMTKQCIVKKKVKDLEWFKEKMLLAQAQEARVVLHADQQDFLADRMEEMEDYCDDEATASAIFMASISPARSLNDDTVALTYDSDILYEVPTYNNYHKNDILNSFVQEMEYTEHFVSNNDSYDELTSDNNVISYANYMVTVENDAA</sequence>
<reference evidence="1" key="2">
    <citation type="submission" date="2022-01" db="EMBL/GenBank/DDBJ databases">
        <authorList>
            <person name="Yamashiro T."/>
            <person name="Shiraishi A."/>
            <person name="Satake H."/>
            <person name="Nakayama K."/>
        </authorList>
    </citation>
    <scope>NUCLEOTIDE SEQUENCE</scope>
</reference>
<accession>A0ABQ5ANH6</accession>
<comment type="caution">
    <text evidence="1">The sequence shown here is derived from an EMBL/GenBank/DDBJ whole genome shotgun (WGS) entry which is preliminary data.</text>
</comment>
<gene>
    <name evidence="1" type="ORF">Tco_0838328</name>
</gene>
<dbReference type="EMBL" id="BQNB010012463">
    <property type="protein sequence ID" value="GJT03866.1"/>
    <property type="molecule type" value="Genomic_DNA"/>
</dbReference>